<gene>
    <name evidence="1" type="ORF">COLO4_34369</name>
</gene>
<sequence>MKVKYKQSRKDQIEGSRKLTCYDRKFPSSKLRRFVPKPFFTFECPLLLSFSPISLLLQLQLSNKIELPTVIPRRESPCLIEIRMRSWPTTSWRIESSPYLEVVERIRMQGKMGW</sequence>
<dbReference type="EMBL" id="AWUE01022345">
    <property type="protein sequence ID" value="OMO58807.1"/>
    <property type="molecule type" value="Genomic_DNA"/>
</dbReference>
<evidence type="ECO:0000313" key="2">
    <source>
        <dbReference type="Proteomes" id="UP000187203"/>
    </source>
</evidence>
<reference evidence="2" key="1">
    <citation type="submission" date="2013-09" db="EMBL/GenBank/DDBJ databases">
        <title>Corchorus olitorius genome sequencing.</title>
        <authorList>
            <person name="Alam M."/>
            <person name="Haque M.S."/>
            <person name="Islam M.S."/>
            <person name="Emdad E.M."/>
            <person name="Islam M.M."/>
            <person name="Ahmed B."/>
            <person name="Halim A."/>
            <person name="Hossen Q.M.M."/>
            <person name="Hossain M.Z."/>
            <person name="Ahmed R."/>
            <person name="Khan M.M."/>
            <person name="Islam R."/>
            <person name="Rashid M.M."/>
            <person name="Khan S.A."/>
            <person name="Rahman M.S."/>
            <person name="Alam M."/>
            <person name="Yahiya A.S."/>
            <person name="Khan M.S."/>
            <person name="Azam M.S."/>
            <person name="Haque T."/>
            <person name="Lashkar M.Z.H."/>
            <person name="Akhand A.I."/>
            <person name="Morshed G."/>
            <person name="Roy S."/>
            <person name="Uddin K.S."/>
            <person name="Rabeya T."/>
            <person name="Hossain A.S."/>
            <person name="Chowdhury A."/>
            <person name="Snigdha A.R."/>
            <person name="Mortoza M.S."/>
            <person name="Matin S.A."/>
            <person name="Hoque S.M.E."/>
            <person name="Islam M.K."/>
            <person name="Roy D.K."/>
            <person name="Haider R."/>
            <person name="Moosa M.M."/>
            <person name="Elias S.M."/>
            <person name="Hasan A.M."/>
            <person name="Jahan S."/>
            <person name="Shafiuddin M."/>
            <person name="Mahmood N."/>
            <person name="Shommy N.S."/>
        </authorList>
    </citation>
    <scope>NUCLEOTIDE SEQUENCE [LARGE SCALE GENOMIC DNA]</scope>
    <source>
        <strain evidence="2">cv. O-4</strain>
    </source>
</reference>
<comment type="caution">
    <text evidence="1">The sequence shown here is derived from an EMBL/GenBank/DDBJ whole genome shotgun (WGS) entry which is preliminary data.</text>
</comment>
<dbReference type="AlphaFoldDB" id="A0A1R3GL71"/>
<proteinExistence type="predicted"/>
<evidence type="ECO:0000313" key="1">
    <source>
        <dbReference type="EMBL" id="OMO58807.1"/>
    </source>
</evidence>
<organism evidence="1 2">
    <name type="scientific">Corchorus olitorius</name>
    <dbReference type="NCBI Taxonomy" id="93759"/>
    <lineage>
        <taxon>Eukaryota</taxon>
        <taxon>Viridiplantae</taxon>
        <taxon>Streptophyta</taxon>
        <taxon>Embryophyta</taxon>
        <taxon>Tracheophyta</taxon>
        <taxon>Spermatophyta</taxon>
        <taxon>Magnoliopsida</taxon>
        <taxon>eudicotyledons</taxon>
        <taxon>Gunneridae</taxon>
        <taxon>Pentapetalae</taxon>
        <taxon>rosids</taxon>
        <taxon>malvids</taxon>
        <taxon>Malvales</taxon>
        <taxon>Malvaceae</taxon>
        <taxon>Grewioideae</taxon>
        <taxon>Apeibeae</taxon>
        <taxon>Corchorus</taxon>
    </lineage>
</organism>
<name>A0A1R3GL71_9ROSI</name>
<accession>A0A1R3GL71</accession>
<keyword evidence="2" id="KW-1185">Reference proteome</keyword>
<dbReference type="Proteomes" id="UP000187203">
    <property type="component" value="Unassembled WGS sequence"/>
</dbReference>
<protein>
    <submittedName>
        <fullName evidence="1">Uncharacterized protein</fullName>
    </submittedName>
</protein>